<name>A0AAD7DE28_MYCRO</name>
<dbReference type="EMBL" id="JARKIE010000072">
    <property type="protein sequence ID" value="KAJ7689468.1"/>
    <property type="molecule type" value="Genomic_DNA"/>
</dbReference>
<accession>A0AAD7DE28</accession>
<dbReference type="InterPro" id="IPR036396">
    <property type="entry name" value="Cyt_P450_sf"/>
</dbReference>
<dbReference type="AlphaFoldDB" id="A0AAD7DE28"/>
<dbReference type="GO" id="GO:0005506">
    <property type="term" value="F:iron ion binding"/>
    <property type="evidence" value="ECO:0007669"/>
    <property type="project" value="InterPro"/>
</dbReference>
<evidence type="ECO:0000313" key="1">
    <source>
        <dbReference type="EMBL" id="KAJ7689468.1"/>
    </source>
</evidence>
<reference evidence="1" key="1">
    <citation type="submission" date="2023-03" db="EMBL/GenBank/DDBJ databases">
        <title>Massive genome expansion in bonnet fungi (Mycena s.s.) driven by repeated elements and novel gene families across ecological guilds.</title>
        <authorList>
            <consortium name="Lawrence Berkeley National Laboratory"/>
            <person name="Harder C.B."/>
            <person name="Miyauchi S."/>
            <person name="Viragh M."/>
            <person name="Kuo A."/>
            <person name="Thoen E."/>
            <person name="Andreopoulos B."/>
            <person name="Lu D."/>
            <person name="Skrede I."/>
            <person name="Drula E."/>
            <person name="Henrissat B."/>
            <person name="Morin E."/>
            <person name="Kohler A."/>
            <person name="Barry K."/>
            <person name="LaButti K."/>
            <person name="Morin E."/>
            <person name="Salamov A."/>
            <person name="Lipzen A."/>
            <person name="Mereny Z."/>
            <person name="Hegedus B."/>
            <person name="Baldrian P."/>
            <person name="Stursova M."/>
            <person name="Weitz H."/>
            <person name="Taylor A."/>
            <person name="Grigoriev I.V."/>
            <person name="Nagy L.G."/>
            <person name="Martin F."/>
            <person name="Kauserud H."/>
        </authorList>
    </citation>
    <scope>NUCLEOTIDE SEQUENCE</scope>
    <source>
        <strain evidence="1">CBHHK067</strain>
    </source>
</reference>
<dbReference type="Proteomes" id="UP001221757">
    <property type="component" value="Unassembled WGS sequence"/>
</dbReference>
<dbReference type="Gene3D" id="1.10.630.10">
    <property type="entry name" value="Cytochrome P450"/>
    <property type="match status" value="1"/>
</dbReference>
<evidence type="ECO:0008006" key="3">
    <source>
        <dbReference type="Google" id="ProtNLM"/>
    </source>
</evidence>
<gene>
    <name evidence="1" type="ORF">B0H17DRAFT_864409</name>
</gene>
<protein>
    <recommendedName>
        <fullName evidence="3">Cytochrome P450</fullName>
    </recommendedName>
</protein>
<dbReference type="GO" id="GO:0004497">
    <property type="term" value="F:monooxygenase activity"/>
    <property type="evidence" value="ECO:0007669"/>
    <property type="project" value="InterPro"/>
</dbReference>
<sequence length="75" mass="8489">FLFGMMPRLMSAPDSGAIYEEWAISYGSVFSVPSFFGSRRVVLADPKAINHFFGKETYGYMQTPQGKRFVERLIG</sequence>
<comment type="caution">
    <text evidence="1">The sequence shown here is derived from an EMBL/GenBank/DDBJ whole genome shotgun (WGS) entry which is preliminary data.</text>
</comment>
<feature type="non-terminal residue" evidence="1">
    <location>
        <position position="75"/>
    </location>
</feature>
<organism evidence="1 2">
    <name type="scientific">Mycena rosella</name>
    <name type="common">Pink bonnet</name>
    <name type="synonym">Agaricus rosellus</name>
    <dbReference type="NCBI Taxonomy" id="1033263"/>
    <lineage>
        <taxon>Eukaryota</taxon>
        <taxon>Fungi</taxon>
        <taxon>Dikarya</taxon>
        <taxon>Basidiomycota</taxon>
        <taxon>Agaricomycotina</taxon>
        <taxon>Agaricomycetes</taxon>
        <taxon>Agaricomycetidae</taxon>
        <taxon>Agaricales</taxon>
        <taxon>Marasmiineae</taxon>
        <taxon>Mycenaceae</taxon>
        <taxon>Mycena</taxon>
    </lineage>
</organism>
<evidence type="ECO:0000313" key="2">
    <source>
        <dbReference type="Proteomes" id="UP001221757"/>
    </source>
</evidence>
<feature type="non-terminal residue" evidence="1">
    <location>
        <position position="1"/>
    </location>
</feature>
<dbReference type="GO" id="GO:0020037">
    <property type="term" value="F:heme binding"/>
    <property type="evidence" value="ECO:0007669"/>
    <property type="project" value="InterPro"/>
</dbReference>
<proteinExistence type="predicted"/>
<keyword evidence="2" id="KW-1185">Reference proteome</keyword>
<dbReference type="GO" id="GO:0016705">
    <property type="term" value="F:oxidoreductase activity, acting on paired donors, with incorporation or reduction of molecular oxygen"/>
    <property type="evidence" value="ECO:0007669"/>
    <property type="project" value="InterPro"/>
</dbReference>